<name>A0ABM7VP60_9ENTR</name>
<sequence length="88" mass="10010">MDERLEQAVIRGNYAAGYKARNGTERKDYHAAVAEQCEKNKRRAEVSDSPPVQETEQRARYISALCPMQRDGESLLPPVGKLFLLMTR</sequence>
<accession>A0ABM7VP60</accession>
<gene>
    <name evidence="1" type="ORF">PDTA9734_02860</name>
</gene>
<reference evidence="1 2" key="1">
    <citation type="submission" date="2021-12" db="EMBL/GenBank/DDBJ databases">
        <title>Complete genome sequence of Phytobacter diazotrophicus TA9734.</title>
        <authorList>
            <person name="Kubota H."/>
            <person name="Nakayama Y."/>
            <person name="Ariyoshi T."/>
        </authorList>
    </citation>
    <scope>NUCLEOTIDE SEQUENCE [LARGE SCALE GENOMIC DNA]</scope>
    <source>
        <strain evidence="1 2">TA9734</strain>
    </source>
</reference>
<proteinExistence type="predicted"/>
<keyword evidence="2" id="KW-1185">Reference proteome</keyword>
<dbReference type="EMBL" id="AP025334">
    <property type="protein sequence ID" value="BDD48799.1"/>
    <property type="molecule type" value="Genomic_DNA"/>
</dbReference>
<evidence type="ECO:0000313" key="1">
    <source>
        <dbReference type="EMBL" id="BDD48799.1"/>
    </source>
</evidence>
<evidence type="ECO:0000313" key="2">
    <source>
        <dbReference type="Proteomes" id="UP001320460"/>
    </source>
</evidence>
<protein>
    <submittedName>
        <fullName evidence="1">Uncharacterized protein</fullName>
    </submittedName>
</protein>
<organism evidence="1 2">
    <name type="scientific">Phytobacter diazotrophicus</name>
    <dbReference type="NCBI Taxonomy" id="395631"/>
    <lineage>
        <taxon>Bacteria</taxon>
        <taxon>Pseudomonadati</taxon>
        <taxon>Pseudomonadota</taxon>
        <taxon>Gammaproteobacteria</taxon>
        <taxon>Enterobacterales</taxon>
        <taxon>Enterobacteriaceae</taxon>
        <taxon>Phytobacter</taxon>
    </lineage>
</organism>
<dbReference type="Proteomes" id="UP001320460">
    <property type="component" value="Chromosome"/>
</dbReference>